<reference evidence="3 4" key="1">
    <citation type="submission" date="2020-08" db="EMBL/GenBank/DDBJ databases">
        <authorList>
            <person name="Liu C."/>
            <person name="Sun Q."/>
        </authorList>
    </citation>
    <scope>NUCLEOTIDE SEQUENCE [LARGE SCALE GENOMIC DNA]</scope>
    <source>
        <strain evidence="3 4">N22</strain>
    </source>
</reference>
<dbReference type="InterPro" id="IPR012347">
    <property type="entry name" value="Ferritin-like"/>
</dbReference>
<gene>
    <name evidence="3" type="ORF">H7313_04000</name>
</gene>
<dbReference type="AlphaFoldDB" id="A0A842JAM7"/>
<evidence type="ECO:0000256" key="1">
    <source>
        <dbReference type="SAM" id="MobiDB-lite"/>
    </source>
</evidence>
<organism evidence="3 4">
    <name type="scientific">Gordonibacter massiliensis</name>
    <name type="common">ex Traore et al. 2017</name>
    <dbReference type="NCBI Taxonomy" id="1841863"/>
    <lineage>
        <taxon>Bacteria</taxon>
        <taxon>Bacillati</taxon>
        <taxon>Actinomycetota</taxon>
        <taxon>Coriobacteriia</taxon>
        <taxon>Eggerthellales</taxon>
        <taxon>Eggerthellaceae</taxon>
        <taxon>Gordonibacter</taxon>
    </lineage>
</organism>
<evidence type="ECO:0000313" key="3">
    <source>
        <dbReference type="EMBL" id="MBC2888514.1"/>
    </source>
</evidence>
<evidence type="ECO:0008006" key="5">
    <source>
        <dbReference type="Google" id="ProtNLM"/>
    </source>
</evidence>
<keyword evidence="2" id="KW-0812">Transmembrane</keyword>
<name>A0A842JAM7_9ACTN</name>
<feature type="region of interest" description="Disordered" evidence="1">
    <location>
        <begin position="216"/>
        <end position="235"/>
    </location>
</feature>
<keyword evidence="2" id="KW-0472">Membrane</keyword>
<protein>
    <recommendedName>
        <fullName evidence="5">Rubrerythrin diiron-binding domain-containing protein</fullName>
    </recommendedName>
</protein>
<evidence type="ECO:0000313" key="4">
    <source>
        <dbReference type="Proteomes" id="UP000587396"/>
    </source>
</evidence>
<dbReference type="EMBL" id="JACMSE010000002">
    <property type="protein sequence ID" value="MBC2888514.1"/>
    <property type="molecule type" value="Genomic_DNA"/>
</dbReference>
<keyword evidence="4" id="KW-1185">Reference proteome</keyword>
<accession>A0A842JAM7</accession>
<comment type="caution">
    <text evidence="3">The sequence shown here is derived from an EMBL/GenBank/DDBJ whole genome shotgun (WGS) entry which is preliminary data.</text>
</comment>
<dbReference type="Gene3D" id="1.20.1260.10">
    <property type="match status" value="1"/>
</dbReference>
<keyword evidence="2" id="KW-1133">Transmembrane helix</keyword>
<feature type="transmembrane region" description="Helical" evidence="2">
    <location>
        <begin position="6"/>
        <end position="25"/>
    </location>
</feature>
<dbReference type="RefSeq" id="WP_185904486.1">
    <property type="nucleotide sequence ID" value="NZ_JACMSE010000002.1"/>
</dbReference>
<evidence type="ECO:0000256" key="2">
    <source>
        <dbReference type="SAM" id="Phobius"/>
    </source>
</evidence>
<dbReference type="Proteomes" id="UP000587396">
    <property type="component" value="Unassembled WGS sequence"/>
</dbReference>
<sequence>MDAIVLLIAVVVGLVALELLGMRAYRRHRARKAAAFTRENVGAVYDDLQAARAHCLAEKRAYGMLADAARAGGRAQDGAVLDALADGERAHLAVIEDFRGPLHAESVDPASRPPLPTSIDSALREVAVRADAWSTGPCRDAAARARVHGYRDIARLYRQLQEVEQAAACLCLDLAEGARPSEPLSRCPSCGLIVTGRRSAFCTVCTKPGFEFEDVESPAAATADEAARPVSGSAA</sequence>
<proteinExistence type="predicted"/>